<name>A0A4V1RY04_FUSOX</name>
<evidence type="ECO:0000313" key="2">
    <source>
        <dbReference type="EMBL" id="RYC79916.1"/>
    </source>
</evidence>
<feature type="region of interest" description="Disordered" evidence="1">
    <location>
        <begin position="58"/>
        <end position="89"/>
    </location>
</feature>
<sequence length="140" mass="15336">MFVPWECFISESSGDINDIWTRQKEKLSQRLLFILDNIQLLRRSAEDAKSDAKQWAVSSANDELAVGETAPGNGGVSDREDEAPAAYRCDNIRDTTPLVDVLKSAGGTNQITVEVNQVTAGERFEGGGHDDSGNSEFTRE</sequence>
<evidence type="ECO:0000313" key="3">
    <source>
        <dbReference type="Proteomes" id="UP000290540"/>
    </source>
</evidence>
<accession>A0A4V1RY04</accession>
<feature type="region of interest" description="Disordered" evidence="1">
    <location>
        <begin position="120"/>
        <end position="140"/>
    </location>
</feature>
<dbReference type="EMBL" id="MQTW01000481">
    <property type="protein sequence ID" value="RYC79916.1"/>
    <property type="molecule type" value="Genomic_DNA"/>
</dbReference>
<evidence type="ECO:0000256" key="1">
    <source>
        <dbReference type="SAM" id="MobiDB-lite"/>
    </source>
</evidence>
<reference evidence="2 3" key="1">
    <citation type="submission" date="2016-12" db="EMBL/GenBank/DDBJ databases">
        <title>Draft genome sequence of Fusarium oxysporum causing rot on Narcissus.</title>
        <authorList>
            <person name="Armitage A.D."/>
            <person name="Taylor A."/>
            <person name="Clarkson J.P."/>
            <person name="Harrison R.J."/>
            <person name="Jackson A.C."/>
        </authorList>
    </citation>
    <scope>NUCLEOTIDE SEQUENCE [LARGE SCALE GENOMIC DNA]</scope>
    <source>
        <strain evidence="2 3">N139</strain>
    </source>
</reference>
<dbReference type="AlphaFoldDB" id="A0A4V1RY04"/>
<protein>
    <submittedName>
        <fullName evidence="2">Uncharacterized protein</fullName>
    </submittedName>
</protein>
<dbReference type="Proteomes" id="UP000290540">
    <property type="component" value="Unassembled WGS sequence"/>
</dbReference>
<gene>
    <name evidence="2" type="ORF">BFJ63_vAg17197</name>
</gene>
<comment type="caution">
    <text evidence="2">The sequence shown here is derived from an EMBL/GenBank/DDBJ whole genome shotgun (WGS) entry which is preliminary data.</text>
</comment>
<feature type="compositionally biased region" description="Basic and acidic residues" evidence="1">
    <location>
        <begin position="122"/>
        <end position="140"/>
    </location>
</feature>
<organism evidence="2 3">
    <name type="scientific">Fusarium oxysporum f. sp. narcissi</name>
    <dbReference type="NCBI Taxonomy" id="451672"/>
    <lineage>
        <taxon>Eukaryota</taxon>
        <taxon>Fungi</taxon>
        <taxon>Dikarya</taxon>
        <taxon>Ascomycota</taxon>
        <taxon>Pezizomycotina</taxon>
        <taxon>Sordariomycetes</taxon>
        <taxon>Hypocreomycetidae</taxon>
        <taxon>Hypocreales</taxon>
        <taxon>Nectriaceae</taxon>
        <taxon>Fusarium</taxon>
        <taxon>Fusarium oxysporum species complex</taxon>
    </lineage>
</organism>
<proteinExistence type="predicted"/>